<dbReference type="RefSeq" id="WP_196101531.1">
    <property type="nucleotide sequence ID" value="NZ_CP064942.1"/>
</dbReference>
<evidence type="ECO:0000313" key="1">
    <source>
        <dbReference type="EMBL" id="QPH52317.1"/>
    </source>
</evidence>
<accession>A0A7S9LNK5</accession>
<name>A0A7S9LNK5_9RHOB</name>
<keyword evidence="2" id="KW-1185">Reference proteome</keyword>
<protein>
    <submittedName>
        <fullName evidence="1">Uncharacterized protein</fullName>
    </submittedName>
</protein>
<dbReference type="Proteomes" id="UP000594800">
    <property type="component" value="Chromosome"/>
</dbReference>
<evidence type="ECO:0000313" key="2">
    <source>
        <dbReference type="Proteomes" id="UP000594800"/>
    </source>
</evidence>
<proteinExistence type="predicted"/>
<dbReference type="AlphaFoldDB" id="A0A7S9LNK5"/>
<dbReference type="EMBL" id="CP064942">
    <property type="protein sequence ID" value="QPH52317.1"/>
    <property type="molecule type" value="Genomic_DNA"/>
</dbReference>
<reference evidence="1 2" key="1">
    <citation type="submission" date="2020-11" db="EMBL/GenBank/DDBJ databases">
        <title>Description of Pontivivens ytuae sp. nov. isolated from deep sea sediment of Mariana Trench.</title>
        <authorList>
            <person name="Wang Z."/>
            <person name="Sun Q.-L."/>
            <person name="Xu X.-D."/>
            <person name="Tang Y.-Z."/>
            <person name="Zhang J."/>
        </authorList>
    </citation>
    <scope>NUCLEOTIDE SEQUENCE [LARGE SCALE GENOMIC DNA]</scope>
    <source>
        <strain evidence="1 2">MT2928</strain>
    </source>
</reference>
<sequence>MHVQIARALLPLEHRQNRADDRLTYLPRTVYTKRDSWRARLMKRLRAGMGR</sequence>
<gene>
    <name evidence="1" type="ORF">I0K15_10815</name>
</gene>
<organism evidence="1 2">
    <name type="scientific">Pontivivens ytuae</name>
    <dbReference type="NCBI Taxonomy" id="2789856"/>
    <lineage>
        <taxon>Bacteria</taxon>
        <taxon>Pseudomonadati</taxon>
        <taxon>Pseudomonadota</taxon>
        <taxon>Alphaproteobacteria</taxon>
        <taxon>Rhodobacterales</taxon>
        <taxon>Paracoccaceae</taxon>
        <taxon>Pontivivens</taxon>
    </lineage>
</organism>
<dbReference type="KEGG" id="poz:I0K15_10815"/>